<keyword evidence="2" id="KW-1185">Reference proteome</keyword>
<reference evidence="1" key="1">
    <citation type="submission" date="2020-05" db="UniProtKB">
        <authorList>
            <consortium name="EnsemblMetazoa"/>
        </authorList>
    </citation>
    <scope>IDENTIFICATION</scope>
    <source>
        <strain evidence="1">TTRI</strain>
    </source>
</reference>
<dbReference type="AlphaFoldDB" id="A0A1A9V8W7"/>
<evidence type="ECO:0000313" key="1">
    <source>
        <dbReference type="EnsemblMetazoa" id="GAUT029622-PA"/>
    </source>
</evidence>
<sequence length="196" mass="22846">MYVTYRSNYLLVYITQLHVTHRRSASSAQRFHKRHKLEIEIKRSQPLIYHNKSSYDRYNRDCCDHSNLQLMVSILLSKTDNIISFKRKEGSLRVEKKSKAKKKKRNINNVFTYKLNGKWCESTENGPEYQNGRFNVLQSTGYFIRPPPIPRVLVKNIEGNTIQHPPTYAHSTENLNDSNLELTPLTLGDGCISNNM</sequence>
<dbReference type="EnsemblMetazoa" id="GAUT029622-RA">
    <property type="protein sequence ID" value="GAUT029622-PA"/>
    <property type="gene ID" value="GAUT029622"/>
</dbReference>
<dbReference type="Proteomes" id="UP000078200">
    <property type="component" value="Unassembled WGS sequence"/>
</dbReference>
<accession>A0A1A9V8W7</accession>
<proteinExistence type="predicted"/>
<protein>
    <submittedName>
        <fullName evidence="1">Uncharacterized protein</fullName>
    </submittedName>
</protein>
<organism evidence="1 2">
    <name type="scientific">Glossina austeni</name>
    <name type="common">Savannah tsetse fly</name>
    <dbReference type="NCBI Taxonomy" id="7395"/>
    <lineage>
        <taxon>Eukaryota</taxon>
        <taxon>Metazoa</taxon>
        <taxon>Ecdysozoa</taxon>
        <taxon>Arthropoda</taxon>
        <taxon>Hexapoda</taxon>
        <taxon>Insecta</taxon>
        <taxon>Pterygota</taxon>
        <taxon>Neoptera</taxon>
        <taxon>Endopterygota</taxon>
        <taxon>Diptera</taxon>
        <taxon>Brachycera</taxon>
        <taxon>Muscomorpha</taxon>
        <taxon>Hippoboscoidea</taxon>
        <taxon>Glossinidae</taxon>
        <taxon>Glossina</taxon>
    </lineage>
</organism>
<dbReference type="VEuPathDB" id="VectorBase:GAUT029622"/>
<evidence type="ECO:0000313" key="2">
    <source>
        <dbReference type="Proteomes" id="UP000078200"/>
    </source>
</evidence>
<name>A0A1A9V8W7_GLOAU</name>